<name>A0A4D6LWH6_VIGUN</name>
<dbReference type="Proteomes" id="UP000501690">
    <property type="component" value="Linkage Group LG5"/>
</dbReference>
<dbReference type="EMBL" id="CP039349">
    <property type="protein sequence ID" value="QCD93037.1"/>
    <property type="molecule type" value="Genomic_DNA"/>
</dbReference>
<protein>
    <submittedName>
        <fullName evidence="2">Uncharacterized protein</fullName>
    </submittedName>
</protein>
<dbReference type="AlphaFoldDB" id="A0A4D6LWH6"/>
<feature type="region of interest" description="Disordered" evidence="1">
    <location>
        <begin position="16"/>
        <end position="69"/>
    </location>
</feature>
<organism evidence="2 3">
    <name type="scientific">Vigna unguiculata</name>
    <name type="common">Cowpea</name>
    <dbReference type="NCBI Taxonomy" id="3917"/>
    <lineage>
        <taxon>Eukaryota</taxon>
        <taxon>Viridiplantae</taxon>
        <taxon>Streptophyta</taxon>
        <taxon>Embryophyta</taxon>
        <taxon>Tracheophyta</taxon>
        <taxon>Spermatophyta</taxon>
        <taxon>Magnoliopsida</taxon>
        <taxon>eudicotyledons</taxon>
        <taxon>Gunneridae</taxon>
        <taxon>Pentapetalae</taxon>
        <taxon>rosids</taxon>
        <taxon>fabids</taxon>
        <taxon>Fabales</taxon>
        <taxon>Fabaceae</taxon>
        <taxon>Papilionoideae</taxon>
        <taxon>50 kb inversion clade</taxon>
        <taxon>NPAAA clade</taxon>
        <taxon>indigoferoid/millettioid clade</taxon>
        <taxon>Phaseoleae</taxon>
        <taxon>Vigna</taxon>
    </lineage>
</organism>
<feature type="compositionally biased region" description="Low complexity" evidence="1">
    <location>
        <begin position="29"/>
        <end position="45"/>
    </location>
</feature>
<accession>A0A4D6LWH6</accession>
<evidence type="ECO:0000313" key="2">
    <source>
        <dbReference type="EMBL" id="QCD93037.1"/>
    </source>
</evidence>
<evidence type="ECO:0000256" key="1">
    <source>
        <dbReference type="SAM" id="MobiDB-lite"/>
    </source>
</evidence>
<keyword evidence="3" id="KW-1185">Reference proteome</keyword>
<evidence type="ECO:0000313" key="3">
    <source>
        <dbReference type="Proteomes" id="UP000501690"/>
    </source>
</evidence>
<sequence length="106" mass="11876">MRDFFHEWAKLTEAMGKRNSNKPASSTMRLAATTRGSAASRVASARRLRDERGGSSERGRDDELFHPVTSRQQHNTKLLFSVMKNFCGGTIWGFLFAPSGFLKRPG</sequence>
<proteinExistence type="predicted"/>
<gene>
    <name evidence="2" type="ORF">DEO72_LG5g1108</name>
</gene>
<feature type="compositionally biased region" description="Basic and acidic residues" evidence="1">
    <location>
        <begin position="47"/>
        <end position="65"/>
    </location>
</feature>
<reference evidence="2 3" key="1">
    <citation type="submission" date="2019-04" db="EMBL/GenBank/DDBJ databases">
        <title>An improved genome assembly and genetic linkage map for asparagus bean, Vigna unguiculata ssp. sesquipedialis.</title>
        <authorList>
            <person name="Xia Q."/>
            <person name="Zhang R."/>
            <person name="Dong Y."/>
        </authorList>
    </citation>
    <scope>NUCLEOTIDE SEQUENCE [LARGE SCALE GENOMIC DNA]</scope>
    <source>
        <tissue evidence="2">Leaf</tissue>
    </source>
</reference>